<dbReference type="SUPFAM" id="SSF53383">
    <property type="entry name" value="PLP-dependent transferases"/>
    <property type="match status" value="1"/>
</dbReference>
<evidence type="ECO:0000313" key="9">
    <source>
        <dbReference type="Proteomes" id="UP000239724"/>
    </source>
</evidence>
<reference evidence="8 9" key="1">
    <citation type="journal article" date="2018" name="Arch. Microbiol.">
        <title>New insights into the metabolic potential of the phototrophic purple bacterium Rhodopila globiformis DSM 161(T) from its draft genome sequence and evidence for a vanadium-dependent nitrogenase.</title>
        <authorList>
            <person name="Imhoff J.F."/>
            <person name="Rahn T."/>
            <person name="Kunzel S."/>
            <person name="Neulinger S.C."/>
        </authorList>
    </citation>
    <scope>NUCLEOTIDE SEQUENCE [LARGE SCALE GENOMIC DNA]</scope>
    <source>
        <strain evidence="8 9">DSM 161</strain>
    </source>
</reference>
<keyword evidence="4 6" id="KW-0663">Pyridoxal phosphate</keyword>
<keyword evidence="3" id="KW-0210">Decarboxylase</keyword>
<dbReference type="Proteomes" id="UP000239724">
    <property type="component" value="Unassembled WGS sequence"/>
</dbReference>
<evidence type="ECO:0000313" key="8">
    <source>
        <dbReference type="EMBL" id="PPQ40143.1"/>
    </source>
</evidence>
<evidence type="ECO:0000256" key="2">
    <source>
        <dbReference type="ARBA" id="ARBA00009533"/>
    </source>
</evidence>
<dbReference type="Gene3D" id="3.40.640.10">
    <property type="entry name" value="Type I PLP-dependent aspartate aminotransferase-like (Major domain)"/>
    <property type="match status" value="1"/>
</dbReference>
<evidence type="ECO:0000256" key="5">
    <source>
        <dbReference type="ARBA" id="ARBA00023239"/>
    </source>
</evidence>
<evidence type="ECO:0008006" key="10">
    <source>
        <dbReference type="Google" id="ProtNLM"/>
    </source>
</evidence>
<comment type="similarity">
    <text evidence="2 7">Belongs to the group II decarboxylase family.</text>
</comment>
<accession>A0A2S6NP44</accession>
<dbReference type="InterPro" id="IPR015422">
    <property type="entry name" value="PyrdxlP-dep_Trfase_small"/>
</dbReference>
<dbReference type="InterPro" id="IPR015421">
    <property type="entry name" value="PyrdxlP-dep_Trfase_major"/>
</dbReference>
<comment type="cofactor">
    <cofactor evidence="1 6 7">
        <name>pyridoxal 5'-phosphate</name>
        <dbReference type="ChEBI" id="CHEBI:597326"/>
    </cofactor>
</comment>
<name>A0A2S6NP44_RHOGL</name>
<proteinExistence type="inferred from homology"/>
<evidence type="ECO:0000256" key="6">
    <source>
        <dbReference type="PIRSR" id="PIRSR602129-50"/>
    </source>
</evidence>
<evidence type="ECO:0000256" key="3">
    <source>
        <dbReference type="ARBA" id="ARBA00022793"/>
    </source>
</evidence>
<dbReference type="OrthoDB" id="9803665at2"/>
<dbReference type="PANTHER" id="PTHR11999:SF70">
    <property type="entry name" value="MIP05841P"/>
    <property type="match status" value="1"/>
</dbReference>
<evidence type="ECO:0000256" key="7">
    <source>
        <dbReference type="RuleBase" id="RU000382"/>
    </source>
</evidence>
<dbReference type="RefSeq" id="WP_104516931.1">
    <property type="nucleotide sequence ID" value="NZ_NHRY01000029.1"/>
</dbReference>
<organism evidence="8 9">
    <name type="scientific">Rhodopila globiformis</name>
    <name type="common">Rhodopseudomonas globiformis</name>
    <dbReference type="NCBI Taxonomy" id="1071"/>
    <lineage>
        <taxon>Bacteria</taxon>
        <taxon>Pseudomonadati</taxon>
        <taxon>Pseudomonadota</taxon>
        <taxon>Alphaproteobacteria</taxon>
        <taxon>Acetobacterales</taxon>
        <taxon>Acetobacteraceae</taxon>
        <taxon>Rhodopila</taxon>
    </lineage>
</organism>
<dbReference type="GO" id="GO:0016831">
    <property type="term" value="F:carboxy-lyase activity"/>
    <property type="evidence" value="ECO:0007669"/>
    <property type="project" value="UniProtKB-KW"/>
</dbReference>
<evidence type="ECO:0000256" key="1">
    <source>
        <dbReference type="ARBA" id="ARBA00001933"/>
    </source>
</evidence>
<keyword evidence="5 7" id="KW-0456">Lyase</keyword>
<sequence length="471" mass="49206">MTHHPDSPLFPGAAQRQARDDALTRELAAAHDRVVAGPVTPRIDLAAFRDQLAAFDFQAPQDAARLLSWTIAQLEHGLVHITHPRYFGLFNPGPVAPSQWADRIAAVFNPQLATWTTSPAAVEIERHVIRAVARRAGLPADTVGHFTTGGAEANCTALICALTRAAPAFAAEGARAFAGAPVFYASRACHLAWLKIAHQSGIGRSAVRLVETDGAGRMDAAALAAAMAADAQAGCVPVMVVGTAGTTAAGMVDPLADCAALAQRAGAWFHVDAAWGGAAIASERLAPVLAGVELADSVTIDAHKWFATTMGCGMVLTPHAPVLSQAFEVTTGYMPSATRDVDPYVGSMQWSRRFLGLRLFLALAVAGWDGYAAHVEHAVGLAGVLRARLEARGWRIVNRSDLAVLCIEPPAGAADVRTIVGRVLASGRAWVSVATFEGRDVIRACITHGQATADDVGILIDALGAGASADR</sequence>
<dbReference type="InterPro" id="IPR015424">
    <property type="entry name" value="PyrdxlP-dep_Trfase"/>
</dbReference>
<gene>
    <name evidence="8" type="ORF">CCS01_00755</name>
</gene>
<feature type="modified residue" description="N6-(pyridoxal phosphate)lysine" evidence="6">
    <location>
        <position position="304"/>
    </location>
</feature>
<keyword evidence="9" id="KW-1185">Reference proteome</keyword>
<protein>
    <recommendedName>
        <fullName evidence="10">Pyridoxal-dependent decarboxylase</fullName>
    </recommendedName>
</protein>
<dbReference type="InterPro" id="IPR010977">
    <property type="entry name" value="Aromatic_deC"/>
</dbReference>
<dbReference type="PANTHER" id="PTHR11999">
    <property type="entry name" value="GROUP II PYRIDOXAL-5-PHOSPHATE DECARBOXYLASE"/>
    <property type="match status" value="1"/>
</dbReference>
<dbReference type="InterPro" id="IPR002129">
    <property type="entry name" value="PyrdxlP-dep_de-COase"/>
</dbReference>
<dbReference type="Pfam" id="PF00282">
    <property type="entry name" value="Pyridoxal_deC"/>
    <property type="match status" value="1"/>
</dbReference>
<dbReference type="Gene3D" id="3.90.1150.10">
    <property type="entry name" value="Aspartate Aminotransferase, domain 1"/>
    <property type="match status" value="1"/>
</dbReference>
<dbReference type="GO" id="GO:0019752">
    <property type="term" value="P:carboxylic acid metabolic process"/>
    <property type="evidence" value="ECO:0007669"/>
    <property type="project" value="InterPro"/>
</dbReference>
<evidence type="ECO:0000256" key="4">
    <source>
        <dbReference type="ARBA" id="ARBA00022898"/>
    </source>
</evidence>
<dbReference type="GO" id="GO:0030170">
    <property type="term" value="F:pyridoxal phosphate binding"/>
    <property type="evidence" value="ECO:0007669"/>
    <property type="project" value="InterPro"/>
</dbReference>
<dbReference type="EMBL" id="NHRY01000029">
    <property type="protein sequence ID" value="PPQ40143.1"/>
    <property type="molecule type" value="Genomic_DNA"/>
</dbReference>
<comment type="caution">
    <text evidence="8">The sequence shown here is derived from an EMBL/GenBank/DDBJ whole genome shotgun (WGS) entry which is preliminary data.</text>
</comment>
<dbReference type="AlphaFoldDB" id="A0A2S6NP44"/>